<evidence type="ECO:0000256" key="3">
    <source>
        <dbReference type="ARBA" id="ARBA00022801"/>
    </source>
</evidence>
<dbReference type="GO" id="GO:0052689">
    <property type="term" value="F:carboxylic ester hydrolase activity"/>
    <property type="evidence" value="ECO:0007669"/>
    <property type="project" value="TreeGrafter"/>
</dbReference>
<dbReference type="GO" id="GO:0008474">
    <property type="term" value="F:palmitoyl-(protein) hydrolase activity"/>
    <property type="evidence" value="ECO:0007669"/>
    <property type="project" value="UniProtKB-EC"/>
</dbReference>
<accession>A0A9P0HCP4</accession>
<dbReference type="Pfam" id="PF02230">
    <property type="entry name" value="Abhydrolase_2"/>
    <property type="match status" value="1"/>
</dbReference>
<comment type="similarity">
    <text evidence="1">Belongs to the AB hydrolase superfamily. AB hydrolase 2 family.</text>
</comment>
<reference evidence="5" key="1">
    <citation type="submission" date="2022-01" db="EMBL/GenBank/DDBJ databases">
        <authorList>
            <person name="King R."/>
        </authorList>
    </citation>
    <scope>NUCLEOTIDE SEQUENCE</scope>
</reference>
<dbReference type="OrthoDB" id="2418081at2759"/>
<organism evidence="5 6">
    <name type="scientific">Nezara viridula</name>
    <name type="common">Southern green stink bug</name>
    <name type="synonym">Cimex viridulus</name>
    <dbReference type="NCBI Taxonomy" id="85310"/>
    <lineage>
        <taxon>Eukaryota</taxon>
        <taxon>Metazoa</taxon>
        <taxon>Ecdysozoa</taxon>
        <taxon>Arthropoda</taxon>
        <taxon>Hexapoda</taxon>
        <taxon>Insecta</taxon>
        <taxon>Pterygota</taxon>
        <taxon>Neoptera</taxon>
        <taxon>Paraneoptera</taxon>
        <taxon>Hemiptera</taxon>
        <taxon>Heteroptera</taxon>
        <taxon>Panheteroptera</taxon>
        <taxon>Pentatomomorpha</taxon>
        <taxon>Pentatomoidea</taxon>
        <taxon>Pentatomidae</taxon>
        <taxon>Pentatominae</taxon>
        <taxon>Nezara</taxon>
    </lineage>
</organism>
<dbReference type="AlphaFoldDB" id="A0A9P0HCP4"/>
<dbReference type="GO" id="GO:0005737">
    <property type="term" value="C:cytoplasm"/>
    <property type="evidence" value="ECO:0007669"/>
    <property type="project" value="TreeGrafter"/>
</dbReference>
<name>A0A9P0HCP4_NEZVI</name>
<dbReference type="InterPro" id="IPR003140">
    <property type="entry name" value="PLipase/COase/thioEstase"/>
</dbReference>
<dbReference type="PANTHER" id="PTHR10655:SF17">
    <property type="entry name" value="LYSOPHOSPHOLIPASE-LIKE PROTEIN 1"/>
    <property type="match status" value="1"/>
</dbReference>
<gene>
    <name evidence="5" type="ORF">NEZAVI_LOCUS8809</name>
</gene>
<dbReference type="InterPro" id="IPR050565">
    <property type="entry name" value="LYPA1-2/EST-like"/>
</dbReference>
<proteinExistence type="inferred from homology"/>
<dbReference type="Proteomes" id="UP001152798">
    <property type="component" value="Chromosome 4"/>
</dbReference>
<keyword evidence="3" id="KW-0378">Hydrolase</keyword>
<evidence type="ECO:0000259" key="4">
    <source>
        <dbReference type="Pfam" id="PF02230"/>
    </source>
</evidence>
<feature type="domain" description="Phospholipase/carboxylesterase/thioesterase" evidence="4">
    <location>
        <begin position="7"/>
        <end position="220"/>
    </location>
</feature>
<dbReference type="EC" id="3.1.2.22" evidence="2"/>
<sequence length="225" mass="25341">MVAVLEEINQLNNEPSACLIFLHGVGRSGQYEKNKFIKLLGENASFKHIKIVFPTSPVKHFSLFGKDTNCWFNAEEENGRMKTSLSEIDEAADSLREIIIEQEKCGIKRDRIVIGGESQGGMISLHAAYRFYPEIAGVVAVSACLPEQHTVYKAAKDLEKRPPLLMIHSSKDGMIPFEWGKIAFDRLEAVGVEGKFHEIAEASHELILQELEIIYKWMEAILPQI</sequence>
<evidence type="ECO:0000256" key="2">
    <source>
        <dbReference type="ARBA" id="ARBA00012423"/>
    </source>
</evidence>
<evidence type="ECO:0000313" key="6">
    <source>
        <dbReference type="Proteomes" id="UP001152798"/>
    </source>
</evidence>
<evidence type="ECO:0000313" key="5">
    <source>
        <dbReference type="EMBL" id="CAH1399336.1"/>
    </source>
</evidence>
<dbReference type="Gene3D" id="3.40.50.1820">
    <property type="entry name" value="alpha/beta hydrolase"/>
    <property type="match status" value="1"/>
</dbReference>
<keyword evidence="6" id="KW-1185">Reference proteome</keyword>
<dbReference type="SUPFAM" id="SSF53474">
    <property type="entry name" value="alpha/beta-Hydrolases"/>
    <property type="match status" value="1"/>
</dbReference>
<dbReference type="PANTHER" id="PTHR10655">
    <property type="entry name" value="LYSOPHOSPHOLIPASE-RELATED"/>
    <property type="match status" value="1"/>
</dbReference>
<dbReference type="InterPro" id="IPR029058">
    <property type="entry name" value="AB_hydrolase_fold"/>
</dbReference>
<evidence type="ECO:0000256" key="1">
    <source>
        <dbReference type="ARBA" id="ARBA00006499"/>
    </source>
</evidence>
<protein>
    <recommendedName>
        <fullName evidence="2">palmitoyl-protein hydrolase</fullName>
        <ecNumber evidence="2">3.1.2.22</ecNumber>
    </recommendedName>
</protein>
<dbReference type="EMBL" id="OV725080">
    <property type="protein sequence ID" value="CAH1399336.1"/>
    <property type="molecule type" value="Genomic_DNA"/>
</dbReference>